<dbReference type="Gene3D" id="2.60.40.10">
    <property type="entry name" value="Immunoglobulins"/>
    <property type="match status" value="3"/>
</dbReference>
<feature type="domain" description="IPT/TIG" evidence="2">
    <location>
        <begin position="107"/>
        <end position="187"/>
    </location>
</feature>
<dbReference type="SUPFAM" id="SSF81296">
    <property type="entry name" value="E set domains"/>
    <property type="match status" value="3"/>
</dbReference>
<dbReference type="GO" id="GO:0017154">
    <property type="term" value="F:semaphorin receptor activity"/>
    <property type="evidence" value="ECO:0007669"/>
    <property type="project" value="InterPro"/>
</dbReference>
<evidence type="ECO:0000313" key="3">
    <source>
        <dbReference type="EMBL" id="RNG30637.1"/>
    </source>
</evidence>
<dbReference type="InterPro" id="IPR031148">
    <property type="entry name" value="Plexin"/>
</dbReference>
<keyword evidence="4" id="KW-1185">Reference proteome</keyword>
<dbReference type="InterPro" id="IPR002909">
    <property type="entry name" value="IPT_dom"/>
</dbReference>
<dbReference type="InterPro" id="IPR014756">
    <property type="entry name" value="Ig_E-set"/>
</dbReference>
<gene>
    <name evidence="3" type="ORF">EEJ42_09875</name>
</gene>
<dbReference type="AlphaFoldDB" id="A0A3M8WLX8"/>
<dbReference type="Proteomes" id="UP000275401">
    <property type="component" value="Unassembled WGS sequence"/>
</dbReference>
<dbReference type="Pfam" id="PF01833">
    <property type="entry name" value="TIG"/>
    <property type="match status" value="3"/>
</dbReference>
<dbReference type="EMBL" id="RIBZ01000124">
    <property type="protein sequence ID" value="RNG30637.1"/>
    <property type="molecule type" value="Genomic_DNA"/>
</dbReference>
<dbReference type="PANTHER" id="PTHR22625">
    <property type="entry name" value="PLEXIN"/>
    <property type="match status" value="1"/>
</dbReference>
<dbReference type="GO" id="GO:0005975">
    <property type="term" value="P:carbohydrate metabolic process"/>
    <property type="evidence" value="ECO:0007669"/>
    <property type="project" value="UniProtKB-ARBA"/>
</dbReference>
<feature type="compositionally biased region" description="Polar residues" evidence="1">
    <location>
        <begin position="32"/>
        <end position="44"/>
    </location>
</feature>
<name>A0A3M8WLX8_9ACTN</name>
<dbReference type="InterPro" id="IPR013783">
    <property type="entry name" value="Ig-like_fold"/>
</dbReference>
<dbReference type="CDD" id="cd00102">
    <property type="entry name" value="IPT"/>
    <property type="match status" value="2"/>
</dbReference>
<dbReference type="PANTHER" id="PTHR22625:SF70">
    <property type="entry name" value="PLEXIN A, ISOFORM A"/>
    <property type="match status" value="1"/>
</dbReference>
<evidence type="ECO:0000313" key="4">
    <source>
        <dbReference type="Proteomes" id="UP000275401"/>
    </source>
</evidence>
<proteinExistence type="predicted"/>
<protein>
    <submittedName>
        <fullName evidence="3">Cell surface protein</fullName>
    </submittedName>
</protein>
<comment type="caution">
    <text evidence="3">The sequence shown here is derived from an EMBL/GenBank/DDBJ whole genome shotgun (WGS) entry which is preliminary data.</text>
</comment>
<organism evidence="3 4">
    <name type="scientific">Streptomyces botrytidirepellens</name>
    <dbReference type="NCBI Taxonomy" id="2486417"/>
    <lineage>
        <taxon>Bacteria</taxon>
        <taxon>Bacillati</taxon>
        <taxon>Actinomycetota</taxon>
        <taxon>Actinomycetes</taxon>
        <taxon>Kitasatosporales</taxon>
        <taxon>Streptomycetaceae</taxon>
        <taxon>Streptomyces</taxon>
    </lineage>
</organism>
<reference evidence="3 4" key="1">
    <citation type="submission" date="2018-11" db="EMBL/GenBank/DDBJ databases">
        <title>The Potential of Streptomyces as Biocontrol Agents against the Tomato grey mould, Botrytis cinerea (Gray mold) Frontiers in Microbiology.</title>
        <authorList>
            <person name="Li D."/>
        </authorList>
    </citation>
    <scope>NUCLEOTIDE SEQUENCE [LARGE SCALE GENOMIC DNA]</scope>
    <source>
        <strain evidence="3 4">NEAU-LD23</strain>
    </source>
</reference>
<feature type="domain" description="IPT/TIG" evidence="2">
    <location>
        <begin position="189"/>
        <end position="268"/>
    </location>
</feature>
<sequence length="272" mass="27333">MPIGPAALLHAGVVPFRRRNHSRRGEGIVPTLNPNQGPTSGGNQVVITGTGFTGATSVKFGIKSASFVVDSPTQITAVAPSNSSAVQVVVTTPGGSSAPVWYYYIPAPHKFSLSNTAGPLSGGTTTLTGANLYTATSMAFGSNTAVPTVVNDGTLNVTVPTVTTPQTVGVSVTTVGGTTNGFTYTYVGDPTVTSMDPTAGPDYGGTASTITGTNLSDVTDISYGPDSTSFNIIDDNTIIAYSPGGTGTVTVTLTSAGGTDSSQSFTYTVTPG</sequence>
<feature type="domain" description="IPT/TIG" evidence="2">
    <location>
        <begin position="26"/>
        <end position="104"/>
    </location>
</feature>
<feature type="region of interest" description="Disordered" evidence="1">
    <location>
        <begin position="22"/>
        <end position="44"/>
    </location>
</feature>
<accession>A0A3M8WLX8</accession>
<evidence type="ECO:0000256" key="1">
    <source>
        <dbReference type="SAM" id="MobiDB-lite"/>
    </source>
</evidence>
<evidence type="ECO:0000259" key="2">
    <source>
        <dbReference type="SMART" id="SM00429"/>
    </source>
</evidence>
<dbReference type="SMART" id="SM00429">
    <property type="entry name" value="IPT"/>
    <property type="match status" value="3"/>
</dbReference>